<comment type="caution">
    <text evidence="3">The sequence shown here is derived from an EMBL/GenBank/DDBJ whole genome shotgun (WGS) entry which is preliminary data.</text>
</comment>
<dbReference type="GO" id="GO:0045333">
    <property type="term" value="P:cellular respiration"/>
    <property type="evidence" value="ECO:0007669"/>
    <property type="project" value="UniProtKB-ARBA"/>
</dbReference>
<evidence type="ECO:0000256" key="1">
    <source>
        <dbReference type="ARBA" id="ARBA00023002"/>
    </source>
</evidence>
<keyword evidence="4" id="KW-1185">Reference proteome</keyword>
<dbReference type="Pfam" id="PF20169">
    <property type="entry name" value="DUF6537"/>
    <property type="match status" value="1"/>
</dbReference>
<dbReference type="InterPro" id="IPR046667">
    <property type="entry name" value="DUF6537"/>
</dbReference>
<dbReference type="SUPFAM" id="SSF52518">
    <property type="entry name" value="Thiamin diphosphate-binding fold (THDP-binding)"/>
    <property type="match status" value="2"/>
</dbReference>
<gene>
    <name evidence="3" type="ORF">H663_000865</name>
</gene>
<evidence type="ECO:0000313" key="3">
    <source>
        <dbReference type="EMBL" id="PVE44602.1"/>
    </source>
</evidence>
<dbReference type="GO" id="GO:0044281">
    <property type="term" value="P:small molecule metabolic process"/>
    <property type="evidence" value="ECO:0007669"/>
    <property type="project" value="UniProtKB-ARBA"/>
</dbReference>
<proteinExistence type="predicted"/>
<dbReference type="STRING" id="1293045.H663_11595"/>
<dbReference type="GO" id="GO:0016625">
    <property type="term" value="F:oxidoreductase activity, acting on the aldehyde or oxo group of donors, iron-sulfur protein as acceptor"/>
    <property type="evidence" value="ECO:0007669"/>
    <property type="project" value="UniProtKB-ARBA"/>
</dbReference>
<organism evidence="3 4">
    <name type="scientific">Limnohabitans planktonicus II-D5</name>
    <dbReference type="NCBI Taxonomy" id="1293045"/>
    <lineage>
        <taxon>Bacteria</taxon>
        <taxon>Pseudomonadati</taxon>
        <taxon>Pseudomonadota</taxon>
        <taxon>Betaproteobacteria</taxon>
        <taxon>Burkholderiales</taxon>
        <taxon>Comamonadaceae</taxon>
        <taxon>Limnohabitans</taxon>
    </lineage>
</organism>
<dbReference type="NCBIfam" id="NF009589">
    <property type="entry name" value="PRK13030.1"/>
    <property type="match status" value="1"/>
</dbReference>
<sequence length="1178" mass="129964">MNAPLPDSIRQALETVTLDDKYSLDVGSAFMSGVQALVKLPMLQRQRDALQGKNTAGFISGYRGSPLGSYDQSLWKAKDHLKAQNIVFQPGVNEELAATALWGTQQLGFAPAGSNRFDGVFGIWYGKGPGVDRCSDVFKHANMAGTTPWGGVLAVAGDDHVAKSSTAAHQSDHIFKACGLPVFFPASVQDILDQGLHAIAMSRYAGVWSGMKTIQEIVESSATAHIDPERVQIVLPEFSMPPGGVHIRWPDTALEQEARLFDYKWYAALAYIRANKLNHNVIEGPNDRFGLIASGKAYNDTRQALLDLGLDDERCRQLGIRLHKVNVVWPLEAQTTREFATGLREILVVEEKRQIIEYQLKEELYNWRDDVRPNILGKFDEGEGDVSGGEWSIPNPTERTLLRANADLTPAIIARAIAKRLQKMGLDSDTTAHIHAHLAVLDNKEQAMQTLTLGAAAERQPWFCSGCPHNTSTKVPEGSRAMAGIGCHFMSIWMDRSTVGFTQMGGEGVPWTGQQPFSNEQHMFANLGDGTYFHSGLLAIRQSVASGVNITYKILYNDAVAMTGGQQIGERPEGHSVLQIAQSMKAEGTQRTVVVTNEPEKYQGVTLAEGVQVFHRDELDRIQREMREIKGTTVIIYDQTCATEKRRRRKRGTLLDPAVRVMINEEVCEGCGDCSVQSNCLSVEPLDTELGRKRTINQSTCNKDMSCLKGFCPSFVTVEGGQFKKKSTLVTHSLAPAFLGTLPEPTLPDTTHPWGMVVAGVGGTGVITIGQLLGMAAHMEGKGIVTQDAAGLAQKGGATWSHVLVANRQSDIRTTRVGMAAADLILGCDPIVTASKETLLRMRPGRTHVALNSSSTPTAAFVKNGNWENPAEQCLVEISQQVGEQGVGTFNADLLAKQLMGDTIYVNPMILGYAWQKGWIPLHHESLVRAIELNEVAVQNNLTAFEWGRHAAHHLDKLMQQVQPAQAITFKKRETLDKIVAQRVARLTDYQNAAYAERYRVFVERVKMAETPLGKTTLSETVARQLYKLMAYKDEYEVARLHTQTAFLDRIAQSFEGDFKVHYHLAPPLLAKRNNKGELVKQKFGPFMQTAFKGLAPLKVLRGTAFDVFGYTEERRTERALIREYMQHIEKVMSNIGHDSHAHALAVAQVPENIKGFGHVKERNLKAARAMWASLSAI</sequence>
<evidence type="ECO:0000259" key="2">
    <source>
        <dbReference type="PROSITE" id="PS51379"/>
    </source>
</evidence>
<dbReference type="RefSeq" id="WP_053173159.1">
    <property type="nucleotide sequence ID" value="NZ_LFYT02000001.1"/>
</dbReference>
<dbReference type="Pfam" id="PF02775">
    <property type="entry name" value="TPP_enzyme_C"/>
    <property type="match status" value="1"/>
</dbReference>
<dbReference type="OrthoDB" id="9803617at2"/>
<dbReference type="Gene3D" id="3.40.920.10">
    <property type="entry name" value="Pyruvate-ferredoxin oxidoreductase, PFOR, domain III"/>
    <property type="match status" value="1"/>
</dbReference>
<dbReference type="Gene3D" id="3.40.50.970">
    <property type="match status" value="2"/>
</dbReference>
<accession>A0A2T7UIV7</accession>
<dbReference type="SUPFAM" id="SSF53323">
    <property type="entry name" value="Pyruvate-ferredoxin oxidoreductase, PFOR, domain III"/>
    <property type="match status" value="1"/>
</dbReference>
<dbReference type="InterPro" id="IPR051457">
    <property type="entry name" value="2-oxoacid:Fd_oxidoreductase"/>
</dbReference>
<feature type="domain" description="4Fe-4S ferredoxin-type" evidence="2">
    <location>
        <begin position="659"/>
        <end position="691"/>
    </location>
</feature>
<evidence type="ECO:0000313" key="4">
    <source>
        <dbReference type="Proteomes" id="UP000037507"/>
    </source>
</evidence>
<dbReference type="GO" id="GO:0030976">
    <property type="term" value="F:thiamine pyrophosphate binding"/>
    <property type="evidence" value="ECO:0007669"/>
    <property type="project" value="InterPro"/>
</dbReference>
<dbReference type="AlphaFoldDB" id="A0A2T7UIV7"/>
<keyword evidence="1" id="KW-0560">Oxidoreductase</keyword>
<dbReference type="CDD" id="cd02008">
    <property type="entry name" value="TPP_IOR_alpha"/>
    <property type="match status" value="1"/>
</dbReference>
<dbReference type="PANTHER" id="PTHR48084:SF3">
    <property type="entry name" value="SUBUNIT OF PYRUVATE:FLAVODOXIN OXIDOREDUCTASE"/>
    <property type="match status" value="1"/>
</dbReference>
<dbReference type="NCBIfam" id="NF009588">
    <property type="entry name" value="PRK13029.1"/>
    <property type="match status" value="1"/>
</dbReference>
<dbReference type="InterPro" id="IPR017896">
    <property type="entry name" value="4Fe4S_Fe-S-bd"/>
</dbReference>
<dbReference type="Pfam" id="PF01558">
    <property type="entry name" value="POR"/>
    <property type="match status" value="1"/>
</dbReference>
<dbReference type="PANTHER" id="PTHR48084">
    <property type="entry name" value="2-OXOGLUTARATE OXIDOREDUCTASE SUBUNIT KORB-RELATED"/>
    <property type="match status" value="1"/>
</dbReference>
<dbReference type="InterPro" id="IPR002869">
    <property type="entry name" value="Pyrv_flavodox_OxRed_cen"/>
</dbReference>
<dbReference type="PROSITE" id="PS51379">
    <property type="entry name" value="4FE4S_FER_2"/>
    <property type="match status" value="1"/>
</dbReference>
<dbReference type="Proteomes" id="UP000037507">
    <property type="component" value="Unassembled WGS sequence"/>
</dbReference>
<dbReference type="InterPro" id="IPR011766">
    <property type="entry name" value="TPP_enzyme_TPP-bd"/>
</dbReference>
<dbReference type="CDD" id="cd07034">
    <property type="entry name" value="TPP_PYR_PFOR_IOR-alpha_like"/>
    <property type="match status" value="1"/>
</dbReference>
<dbReference type="InterPro" id="IPR019752">
    <property type="entry name" value="Pyrv/ketoisovalerate_OxRed_cat"/>
</dbReference>
<dbReference type="EMBL" id="LFYT02000001">
    <property type="protein sequence ID" value="PVE44602.1"/>
    <property type="molecule type" value="Genomic_DNA"/>
</dbReference>
<dbReference type="InterPro" id="IPR002880">
    <property type="entry name" value="Pyrv_Fd/Flavodoxin_OxRdtase_N"/>
</dbReference>
<reference evidence="3" key="1">
    <citation type="submission" date="2017-04" db="EMBL/GenBank/DDBJ databases">
        <title>Unexpected and diverse lifestyles within the genus Limnohabitans.</title>
        <authorList>
            <person name="Kasalicky V."/>
            <person name="Mehrshad M."/>
            <person name="Andrei S.-A."/>
            <person name="Salcher M."/>
            <person name="Kratochvilova H."/>
            <person name="Simek K."/>
            <person name="Ghai R."/>
        </authorList>
    </citation>
    <scope>NUCLEOTIDE SEQUENCE [LARGE SCALE GENOMIC DNA]</scope>
    <source>
        <strain evidence="3">II-D5</strain>
    </source>
</reference>
<protein>
    <submittedName>
        <fullName evidence="3">Indolepyruvate ferredoxin oxidoreductase</fullName>
    </submittedName>
</protein>
<name>A0A2T7UIV7_9BURK</name>
<dbReference type="InterPro" id="IPR029061">
    <property type="entry name" value="THDP-binding"/>
</dbReference>